<dbReference type="PROSITE" id="PS51805">
    <property type="entry name" value="EPHD"/>
    <property type="match status" value="1"/>
</dbReference>
<feature type="compositionally biased region" description="Basic and acidic residues" evidence="5">
    <location>
        <begin position="648"/>
        <end position="671"/>
    </location>
</feature>
<dbReference type="CDD" id="cd15668">
    <property type="entry name" value="ePHD_RAI1_like"/>
    <property type="match status" value="1"/>
</dbReference>
<gene>
    <name evidence="7" type="ORF">EB796_013721</name>
</gene>
<dbReference type="SMART" id="SM00249">
    <property type="entry name" value="PHD"/>
    <property type="match status" value="1"/>
</dbReference>
<feature type="domain" description="PHD-type" evidence="6">
    <location>
        <begin position="817"/>
        <end position="957"/>
    </location>
</feature>
<feature type="compositionally biased region" description="Polar residues" evidence="5">
    <location>
        <begin position="732"/>
        <end position="741"/>
    </location>
</feature>
<feature type="compositionally biased region" description="Polar residues" evidence="5">
    <location>
        <begin position="307"/>
        <end position="337"/>
    </location>
</feature>
<feature type="compositionally biased region" description="Polar residues" evidence="5">
    <location>
        <begin position="769"/>
        <end position="782"/>
    </location>
</feature>
<organism evidence="7 8">
    <name type="scientific">Bugula neritina</name>
    <name type="common">Brown bryozoan</name>
    <name type="synonym">Sertularia neritina</name>
    <dbReference type="NCBI Taxonomy" id="10212"/>
    <lineage>
        <taxon>Eukaryota</taxon>
        <taxon>Metazoa</taxon>
        <taxon>Spiralia</taxon>
        <taxon>Lophotrochozoa</taxon>
        <taxon>Bryozoa</taxon>
        <taxon>Gymnolaemata</taxon>
        <taxon>Cheilostomatida</taxon>
        <taxon>Flustrina</taxon>
        <taxon>Buguloidea</taxon>
        <taxon>Bugulidae</taxon>
        <taxon>Bugula</taxon>
    </lineage>
</organism>
<dbReference type="GO" id="GO:0008270">
    <property type="term" value="F:zinc ion binding"/>
    <property type="evidence" value="ECO:0007669"/>
    <property type="project" value="UniProtKB-KW"/>
</dbReference>
<name>A0A7J7JNQ8_BUGNE</name>
<dbReference type="Pfam" id="PF13771">
    <property type="entry name" value="zf-HC5HC2H"/>
    <property type="match status" value="1"/>
</dbReference>
<feature type="compositionally biased region" description="Low complexity" evidence="5">
    <location>
        <begin position="514"/>
        <end position="528"/>
    </location>
</feature>
<dbReference type="AlphaFoldDB" id="A0A7J7JNQ8"/>
<keyword evidence="1" id="KW-0597">Phosphoprotein</keyword>
<dbReference type="GO" id="GO:0005634">
    <property type="term" value="C:nucleus"/>
    <property type="evidence" value="ECO:0007669"/>
    <property type="project" value="TreeGrafter"/>
</dbReference>
<feature type="region of interest" description="Disordered" evidence="5">
    <location>
        <begin position="300"/>
        <end position="566"/>
    </location>
</feature>
<evidence type="ECO:0000256" key="4">
    <source>
        <dbReference type="ARBA" id="ARBA00022833"/>
    </source>
</evidence>
<dbReference type="InterPro" id="IPR052440">
    <property type="entry name" value="Trans_Reg/Chrom_Remod"/>
</dbReference>
<dbReference type="PANTHER" id="PTHR14955:SF4">
    <property type="entry name" value="PHD-TYPE DOMAIN-CONTAINING PROTEIN"/>
    <property type="match status" value="1"/>
</dbReference>
<protein>
    <recommendedName>
        <fullName evidence="6">PHD-type domain-containing protein</fullName>
    </recommendedName>
</protein>
<comment type="caution">
    <text evidence="7">The sequence shown here is derived from an EMBL/GenBank/DDBJ whole genome shotgun (WGS) entry which is preliminary data.</text>
</comment>
<evidence type="ECO:0000256" key="2">
    <source>
        <dbReference type="ARBA" id="ARBA00022723"/>
    </source>
</evidence>
<evidence type="ECO:0000256" key="5">
    <source>
        <dbReference type="SAM" id="MobiDB-lite"/>
    </source>
</evidence>
<dbReference type="PANTHER" id="PTHR14955">
    <property type="entry name" value="RETINOIC ACID INDUCED 1/TRANSCRIPTION FACTOR 20"/>
    <property type="match status" value="1"/>
</dbReference>
<keyword evidence="8" id="KW-1185">Reference proteome</keyword>
<dbReference type="Proteomes" id="UP000593567">
    <property type="component" value="Unassembled WGS sequence"/>
</dbReference>
<dbReference type="EMBL" id="VXIV02002003">
    <property type="protein sequence ID" value="KAF6027970.1"/>
    <property type="molecule type" value="Genomic_DNA"/>
</dbReference>
<dbReference type="InterPro" id="IPR034732">
    <property type="entry name" value="EPHD"/>
</dbReference>
<dbReference type="OrthoDB" id="10029243at2759"/>
<dbReference type="GO" id="GO:0006357">
    <property type="term" value="P:regulation of transcription by RNA polymerase II"/>
    <property type="evidence" value="ECO:0007669"/>
    <property type="project" value="TreeGrafter"/>
</dbReference>
<keyword evidence="4" id="KW-0862">Zinc</keyword>
<reference evidence="7" key="1">
    <citation type="submission" date="2020-06" db="EMBL/GenBank/DDBJ databases">
        <title>Draft genome of Bugula neritina, a colonial animal packing powerful symbionts and potential medicines.</title>
        <authorList>
            <person name="Rayko M."/>
        </authorList>
    </citation>
    <scope>NUCLEOTIDE SEQUENCE [LARGE SCALE GENOMIC DNA]</scope>
    <source>
        <strain evidence="7">Kwan_BN1</strain>
    </source>
</reference>
<feature type="region of interest" description="Disordered" evidence="5">
    <location>
        <begin position="596"/>
        <end position="632"/>
    </location>
</feature>
<feature type="region of interest" description="Disordered" evidence="5">
    <location>
        <begin position="648"/>
        <end position="688"/>
    </location>
</feature>
<feature type="region of interest" description="Disordered" evidence="5">
    <location>
        <begin position="193"/>
        <end position="215"/>
    </location>
</feature>
<feature type="compositionally biased region" description="Polar residues" evidence="5">
    <location>
        <begin position="139"/>
        <end position="168"/>
    </location>
</feature>
<feature type="compositionally biased region" description="Low complexity" evidence="5">
    <location>
        <begin position="744"/>
        <end position="768"/>
    </location>
</feature>
<evidence type="ECO:0000256" key="1">
    <source>
        <dbReference type="ARBA" id="ARBA00022553"/>
    </source>
</evidence>
<feature type="region of interest" description="Disordered" evidence="5">
    <location>
        <begin position="707"/>
        <end position="782"/>
    </location>
</feature>
<evidence type="ECO:0000313" key="8">
    <source>
        <dbReference type="Proteomes" id="UP000593567"/>
    </source>
</evidence>
<keyword evidence="2" id="KW-0479">Metal-binding</keyword>
<evidence type="ECO:0000259" key="6">
    <source>
        <dbReference type="PROSITE" id="PS51805"/>
    </source>
</evidence>
<sequence>MDNRGFASGEGKQGFTYQNMNGNYPGVYYSGQEMMVPYGQYGGGGGATEMPFNEQCVIPQQVGPVPGNIQYNFGAHQYMQYRQQQAHIMQAAYNSAQHQGRVGANPQQIADSIYNMAAHAYSYQQQTPPLPPTMANPYSPGTNGHTLSVRTGPSPANSLHSPAGSSHSMGERPLLSPHVQSTASMYNYHQSNLQSSNRHSQHNGPAPAPPPSNMAYYGNGTINGCMTPDLDHRQSVERLAAISHLPEQYNTQKLSPAATGSNGIVSSHSQAYQHGNGCISTNMAAPLSCEHSMATVAAPVSNKRQSKTSTSKNCSAKSQSKQSNVEAAPSKAQSSNAIAEVTLPPSEDRVITDVPNKDQSIPNPMKETNLKDKDSVDEDDESKRKETAADSGIDSEQVDKDNDEEHDTSTTSNKSEGSPPPVKPSPDILNDDIDNGSTGPAPLPDDKAPTPSSDKMQSSPKTDVCNENRTESNINSPENKHKHVVEAAAASQPNSLSSASDLNDSFISNSSVDNNGNSLSNSCSSKQSMGDESRLPPRKRKQQLSEHTESLTVPVPLKKRGRPSKEAIRLREAAKSALAAAQLNAAAEAAVEKEYQLSLPEPALVKERKQSSKEKLKKPVHSGSLLHSPKFNPGLKITYEENNFCTDSADRKDDELSASHEKKSTALDEKSNAVLVSPPKKPKASVSEMQKALMRVVSSDAGEVCFSGKRKRGRPLGSKNKKTKLLDHRVRSNSTSSTCKSQVDPADTTPPADAVSAAAGSSSAPNSTLAPASSQSHNLTSSVHNRVKSLHIKKSKNSTPKQSASGTELKLPVSSDPWVCVFCNQISNYKDMGDLFGGYSVQANVPLPAKLISHRKTSDLRQQLHLDPPTGPANEIWFHEKCIIWAPGVYMVAGKLYGIYEALTAAFQTTCSLCKKKGAILGCFCKGCTYRYHIHCALSAECLLNEENFSMLCTKHKDKKIVLM</sequence>
<dbReference type="InterPro" id="IPR013083">
    <property type="entry name" value="Znf_RING/FYVE/PHD"/>
</dbReference>
<dbReference type="Gene3D" id="3.30.40.10">
    <property type="entry name" value="Zinc/RING finger domain, C3HC4 (zinc finger)"/>
    <property type="match status" value="1"/>
</dbReference>
<feature type="region of interest" description="Disordered" evidence="5">
    <location>
        <begin position="128"/>
        <end position="174"/>
    </location>
</feature>
<feature type="compositionally biased region" description="Basic and acidic residues" evidence="5">
    <location>
        <begin position="604"/>
        <end position="614"/>
    </location>
</feature>
<evidence type="ECO:0000256" key="3">
    <source>
        <dbReference type="ARBA" id="ARBA00022771"/>
    </source>
</evidence>
<accession>A0A7J7JNQ8</accession>
<feature type="compositionally biased region" description="Basic residues" evidence="5">
    <location>
        <begin position="708"/>
        <end position="723"/>
    </location>
</feature>
<feature type="compositionally biased region" description="Polar residues" evidence="5">
    <location>
        <begin position="797"/>
        <end position="806"/>
    </location>
</feature>
<feature type="compositionally biased region" description="Low complexity" evidence="5">
    <location>
        <begin position="494"/>
        <end position="505"/>
    </location>
</feature>
<keyword evidence="3" id="KW-0863">Zinc-finger</keyword>
<proteinExistence type="predicted"/>
<feature type="region of interest" description="Disordered" evidence="5">
    <location>
        <begin position="791"/>
        <end position="810"/>
    </location>
</feature>
<evidence type="ECO:0000313" key="7">
    <source>
        <dbReference type="EMBL" id="KAF6027970.1"/>
    </source>
</evidence>
<dbReference type="InterPro" id="IPR001965">
    <property type="entry name" value="Znf_PHD"/>
</dbReference>
<feature type="compositionally biased region" description="Polar residues" evidence="5">
    <location>
        <begin position="450"/>
        <end position="463"/>
    </location>
</feature>